<dbReference type="RefSeq" id="WP_131451954.1">
    <property type="nucleotide sequence ID" value="NZ_BMJK01000001.1"/>
</dbReference>
<comment type="caution">
    <text evidence="1">The sequence shown here is derived from an EMBL/GenBank/DDBJ whole genome shotgun (WGS) entry which is preliminary data.</text>
</comment>
<evidence type="ECO:0000313" key="1">
    <source>
        <dbReference type="EMBL" id="MXO92589.1"/>
    </source>
</evidence>
<dbReference type="AlphaFoldDB" id="A0A845A4T2"/>
<proteinExistence type="predicted"/>
<dbReference type="EMBL" id="WTYH01000001">
    <property type="protein sequence ID" value="MXO92589.1"/>
    <property type="molecule type" value="Genomic_DNA"/>
</dbReference>
<protein>
    <recommendedName>
        <fullName evidence="3">Replication endonuclease</fullName>
    </recommendedName>
</protein>
<dbReference type="Proteomes" id="UP000460626">
    <property type="component" value="Unassembled WGS sequence"/>
</dbReference>
<name>A0A845A4T2_9SPHN</name>
<keyword evidence="2" id="KW-1185">Reference proteome</keyword>
<reference evidence="1 2" key="1">
    <citation type="submission" date="2019-12" db="EMBL/GenBank/DDBJ databases">
        <title>Genomic-based taxomic classification of the family Erythrobacteraceae.</title>
        <authorList>
            <person name="Xu L."/>
        </authorList>
    </citation>
    <scope>NUCLEOTIDE SEQUENCE [LARGE SCALE GENOMIC DNA]</scope>
    <source>
        <strain evidence="1 2">RC4-10-4</strain>
    </source>
</reference>
<gene>
    <name evidence="1" type="ORF">GRI62_03085</name>
</gene>
<sequence>MLHAERFASALKRNLNVFLTINFNTLPRDPEANYYDIFRTKIWANIRRRWNAHCKRQAIQRPFAAIAVFENPPNRREGPRHYGPKHVHALLEWPADQIERLLYFIRRAMAKYFARFRPSQVHASEVAAGRTRRTTSYMAKGIDPPFAAHFYLNHAPQGHVAHRRIIISRCLGHAARALFRRGGGNPLPNRRSPWALY</sequence>
<evidence type="ECO:0008006" key="3">
    <source>
        <dbReference type="Google" id="ProtNLM"/>
    </source>
</evidence>
<organism evidence="1 2">
    <name type="scientific">Aurantiacibacter arachoides</name>
    <dbReference type="NCBI Taxonomy" id="1850444"/>
    <lineage>
        <taxon>Bacteria</taxon>
        <taxon>Pseudomonadati</taxon>
        <taxon>Pseudomonadota</taxon>
        <taxon>Alphaproteobacteria</taxon>
        <taxon>Sphingomonadales</taxon>
        <taxon>Erythrobacteraceae</taxon>
        <taxon>Aurantiacibacter</taxon>
    </lineage>
</organism>
<evidence type="ECO:0000313" key="2">
    <source>
        <dbReference type="Proteomes" id="UP000460626"/>
    </source>
</evidence>
<dbReference type="OrthoDB" id="7407842at2"/>
<accession>A0A845A4T2</accession>